<organism evidence="1 2">
    <name type="scientific">Scytonema millei VB511283</name>
    <dbReference type="NCBI Taxonomy" id="1245923"/>
    <lineage>
        <taxon>Bacteria</taxon>
        <taxon>Bacillati</taxon>
        <taxon>Cyanobacteriota</taxon>
        <taxon>Cyanophyceae</taxon>
        <taxon>Nostocales</taxon>
        <taxon>Scytonemataceae</taxon>
        <taxon>Scytonema</taxon>
    </lineage>
</organism>
<accession>A0A9X5E485</accession>
<proteinExistence type="predicted"/>
<keyword evidence="1" id="KW-0436">Ligase</keyword>
<dbReference type="GO" id="GO:0016874">
    <property type="term" value="F:ligase activity"/>
    <property type="evidence" value="ECO:0007669"/>
    <property type="project" value="UniProtKB-KW"/>
</dbReference>
<name>A0A9X5E485_9CYAN</name>
<gene>
    <name evidence="1" type="ORF">QH73_0004290</name>
</gene>
<evidence type="ECO:0000313" key="2">
    <source>
        <dbReference type="Proteomes" id="UP000031532"/>
    </source>
</evidence>
<dbReference type="RefSeq" id="WP_052290012.1">
    <property type="nucleotide sequence ID" value="NZ_JTJC03000001.1"/>
</dbReference>
<reference evidence="1 2" key="1">
    <citation type="journal article" date="2015" name="Genome Announc.">
        <title>Draft Genome Sequence of the Terrestrial Cyanobacterium Scytonema millei VB511283, Isolated from Eastern India.</title>
        <authorList>
            <person name="Sen D."/>
            <person name="Chandrababunaidu M.M."/>
            <person name="Singh D."/>
            <person name="Sanghi N."/>
            <person name="Ghorai A."/>
            <person name="Mishra G.P."/>
            <person name="Madduluri M."/>
            <person name="Adhikary S.P."/>
            <person name="Tripathy S."/>
        </authorList>
    </citation>
    <scope>NUCLEOTIDE SEQUENCE [LARGE SCALE GENOMIC DNA]</scope>
    <source>
        <strain evidence="1 2">VB511283</strain>
    </source>
</reference>
<keyword evidence="2" id="KW-1185">Reference proteome</keyword>
<comment type="caution">
    <text evidence="1">The sequence shown here is derived from an EMBL/GenBank/DDBJ whole genome shotgun (WGS) entry which is preliminary data.</text>
</comment>
<dbReference type="AlphaFoldDB" id="A0A9X5E485"/>
<sequence>MREPSELQKQQYERFTEILNTGKQRYIEAKGTHKGYRAGLKGQDYLTDEERQEALSLVRQLFQVREKSGNLTATPLLKEEIEADS</sequence>
<dbReference type="EMBL" id="JTJC03000001">
    <property type="protein sequence ID" value="NHC33889.1"/>
    <property type="molecule type" value="Genomic_DNA"/>
</dbReference>
<dbReference type="OrthoDB" id="488103at2"/>
<protein>
    <submittedName>
        <fullName evidence="1">4-phosphopantoate--beta-alanine ligase</fullName>
    </submittedName>
</protein>
<evidence type="ECO:0000313" key="1">
    <source>
        <dbReference type="EMBL" id="NHC33889.1"/>
    </source>
</evidence>
<dbReference type="Proteomes" id="UP000031532">
    <property type="component" value="Unassembled WGS sequence"/>
</dbReference>